<sequence length="183" mass="20118">MEWKCGRWLIHGKGLCLGRCFPRRVLTRFVAPIFSFTRLLKSGALLVLTTICCRPHFGHTISNANVCSLSALAGNKPERTYSYGKLVFEILGYSDLFATFDDFIGKISSRQGRVHPDPAVVGCNMGLLKAIQSPNGPLIATRSIRHLVLVSKSWEQGARGKLYAWNCDAESIWGSGETGGLLC</sequence>
<dbReference type="EMBL" id="ML987195">
    <property type="protein sequence ID" value="KAF2249277.1"/>
    <property type="molecule type" value="Genomic_DNA"/>
</dbReference>
<accession>A0A6A6IGF8</accession>
<proteinExistence type="predicted"/>
<protein>
    <submittedName>
        <fullName evidence="1">Uncharacterized protein</fullName>
    </submittedName>
</protein>
<dbReference type="RefSeq" id="XP_033684281.1">
    <property type="nucleotide sequence ID" value="XM_033821979.1"/>
</dbReference>
<dbReference type="AlphaFoldDB" id="A0A6A6IGF8"/>
<evidence type="ECO:0000313" key="2">
    <source>
        <dbReference type="Proteomes" id="UP000800094"/>
    </source>
</evidence>
<organism evidence="1 2">
    <name type="scientific">Trematosphaeria pertusa</name>
    <dbReference type="NCBI Taxonomy" id="390896"/>
    <lineage>
        <taxon>Eukaryota</taxon>
        <taxon>Fungi</taxon>
        <taxon>Dikarya</taxon>
        <taxon>Ascomycota</taxon>
        <taxon>Pezizomycotina</taxon>
        <taxon>Dothideomycetes</taxon>
        <taxon>Pleosporomycetidae</taxon>
        <taxon>Pleosporales</taxon>
        <taxon>Massarineae</taxon>
        <taxon>Trematosphaeriaceae</taxon>
        <taxon>Trematosphaeria</taxon>
    </lineage>
</organism>
<name>A0A6A6IGF8_9PLEO</name>
<gene>
    <name evidence="1" type="ORF">BU26DRAFT_315660</name>
</gene>
<dbReference type="GeneID" id="54575309"/>
<reference evidence="1" key="1">
    <citation type="journal article" date="2020" name="Stud. Mycol.">
        <title>101 Dothideomycetes genomes: a test case for predicting lifestyles and emergence of pathogens.</title>
        <authorList>
            <person name="Haridas S."/>
            <person name="Albert R."/>
            <person name="Binder M."/>
            <person name="Bloem J."/>
            <person name="Labutti K."/>
            <person name="Salamov A."/>
            <person name="Andreopoulos B."/>
            <person name="Baker S."/>
            <person name="Barry K."/>
            <person name="Bills G."/>
            <person name="Bluhm B."/>
            <person name="Cannon C."/>
            <person name="Castanera R."/>
            <person name="Culley D."/>
            <person name="Daum C."/>
            <person name="Ezra D."/>
            <person name="Gonzalez J."/>
            <person name="Henrissat B."/>
            <person name="Kuo A."/>
            <person name="Liang C."/>
            <person name="Lipzen A."/>
            <person name="Lutzoni F."/>
            <person name="Magnuson J."/>
            <person name="Mondo S."/>
            <person name="Nolan M."/>
            <person name="Ohm R."/>
            <person name="Pangilinan J."/>
            <person name="Park H.-J."/>
            <person name="Ramirez L."/>
            <person name="Alfaro M."/>
            <person name="Sun H."/>
            <person name="Tritt A."/>
            <person name="Yoshinaga Y."/>
            <person name="Zwiers L.-H."/>
            <person name="Turgeon B."/>
            <person name="Goodwin S."/>
            <person name="Spatafora J."/>
            <person name="Crous P."/>
            <person name="Grigoriev I."/>
        </authorList>
    </citation>
    <scope>NUCLEOTIDE SEQUENCE</scope>
    <source>
        <strain evidence="1">CBS 122368</strain>
    </source>
</reference>
<dbReference type="Proteomes" id="UP000800094">
    <property type="component" value="Unassembled WGS sequence"/>
</dbReference>
<evidence type="ECO:0000313" key="1">
    <source>
        <dbReference type="EMBL" id="KAF2249277.1"/>
    </source>
</evidence>
<keyword evidence="2" id="KW-1185">Reference proteome</keyword>